<evidence type="ECO:0000256" key="1">
    <source>
        <dbReference type="SAM" id="MobiDB-lite"/>
    </source>
</evidence>
<keyword evidence="2" id="KW-1133">Transmembrane helix</keyword>
<dbReference type="AlphaFoldDB" id="A0A9N9AAJ5"/>
<gene>
    <name evidence="3" type="ORF">PBRASI_LOCUS3713</name>
</gene>
<keyword evidence="2" id="KW-0472">Membrane</keyword>
<evidence type="ECO:0000256" key="2">
    <source>
        <dbReference type="SAM" id="Phobius"/>
    </source>
</evidence>
<dbReference type="Proteomes" id="UP000789739">
    <property type="component" value="Unassembled WGS sequence"/>
</dbReference>
<sequence>MSSLEKFCCAESKPPGSAPLWFIPDKQSRELLQQHRERITAKTEWETVRELLEKELNRFPCRVGSRELEDVTRNPLFQNLVSGHILSVSAIKKYTADFNEGIEKCKRKKDSESMKLVIIGVDCISLCVLTPGAVALALLRAMPCVSRRQNVGYGASRIQHSVVIFMIAMLTSSLNVRKLSYEDVLDKEQRRRQKLESTKSRAMISFILSSTARRRISTKIMPSVSDEEWDEERGGEEGEDAIEIEDGEDETVVDNGVELLFGEFSRFGATSPKHNRDWKKTAPLMQRRL</sequence>
<name>A0A9N9AAJ5_9GLOM</name>
<feature type="region of interest" description="Disordered" evidence="1">
    <location>
        <begin position="270"/>
        <end position="289"/>
    </location>
</feature>
<keyword evidence="4" id="KW-1185">Reference proteome</keyword>
<feature type="transmembrane region" description="Helical" evidence="2">
    <location>
        <begin position="116"/>
        <end position="138"/>
    </location>
</feature>
<proteinExistence type="predicted"/>
<protein>
    <submittedName>
        <fullName evidence="3">8247_t:CDS:1</fullName>
    </submittedName>
</protein>
<evidence type="ECO:0000313" key="3">
    <source>
        <dbReference type="EMBL" id="CAG8522758.1"/>
    </source>
</evidence>
<reference evidence="3" key="1">
    <citation type="submission" date="2021-06" db="EMBL/GenBank/DDBJ databases">
        <authorList>
            <person name="Kallberg Y."/>
            <person name="Tangrot J."/>
            <person name="Rosling A."/>
        </authorList>
    </citation>
    <scope>NUCLEOTIDE SEQUENCE</scope>
    <source>
        <strain evidence="3">BR232B</strain>
    </source>
</reference>
<evidence type="ECO:0000313" key="4">
    <source>
        <dbReference type="Proteomes" id="UP000789739"/>
    </source>
</evidence>
<dbReference type="EMBL" id="CAJVPI010000346">
    <property type="protein sequence ID" value="CAG8522758.1"/>
    <property type="molecule type" value="Genomic_DNA"/>
</dbReference>
<comment type="caution">
    <text evidence="3">The sequence shown here is derived from an EMBL/GenBank/DDBJ whole genome shotgun (WGS) entry which is preliminary data.</text>
</comment>
<keyword evidence="2" id="KW-0812">Transmembrane</keyword>
<organism evidence="3 4">
    <name type="scientific">Paraglomus brasilianum</name>
    <dbReference type="NCBI Taxonomy" id="144538"/>
    <lineage>
        <taxon>Eukaryota</taxon>
        <taxon>Fungi</taxon>
        <taxon>Fungi incertae sedis</taxon>
        <taxon>Mucoromycota</taxon>
        <taxon>Glomeromycotina</taxon>
        <taxon>Glomeromycetes</taxon>
        <taxon>Paraglomerales</taxon>
        <taxon>Paraglomeraceae</taxon>
        <taxon>Paraglomus</taxon>
    </lineage>
</organism>
<accession>A0A9N9AAJ5</accession>